<proteinExistence type="predicted"/>
<dbReference type="KEGG" id="vg:7943214"/>
<gene>
    <name evidence="1" type="ORF">EpJSE_00174</name>
</gene>
<evidence type="ECO:0000313" key="2">
    <source>
        <dbReference type="Proteomes" id="UP000001474"/>
    </source>
</evidence>
<sequence>MPNKINVLHQTEQIPRRDRDYFGLVASLF</sequence>
<organism evidence="1 2">
    <name type="scientific">Escherichia phage JSE</name>
    <dbReference type="NCBI Taxonomy" id="576789"/>
    <lineage>
        <taxon>Viruses</taxon>
        <taxon>Duplodnaviria</taxon>
        <taxon>Heunggongvirae</taxon>
        <taxon>Uroviricota</taxon>
        <taxon>Caudoviricetes</taxon>
        <taxon>Pantevenvirales</taxon>
        <taxon>Straboviridae</taxon>
        <taxon>Krischvirus</taxon>
        <taxon>Krischvirus jse</taxon>
    </lineage>
</organism>
<dbReference type="RefSeq" id="YP_002922246.1">
    <property type="nucleotide sequence ID" value="NC_012740.1"/>
</dbReference>
<keyword evidence="2" id="KW-1185">Reference proteome</keyword>
<dbReference type="GeneID" id="7943214"/>
<protein>
    <submittedName>
        <fullName evidence="1">Uncharacterized protein</fullName>
    </submittedName>
</protein>
<dbReference type="Proteomes" id="UP000001474">
    <property type="component" value="Segment"/>
</dbReference>
<reference evidence="1 2" key="1">
    <citation type="journal article" date="2009" name="Virology">
        <title>T4 phages against Escherichia coli diarrhea: potential and problems.</title>
        <authorList>
            <person name="Denou E."/>
            <person name="Bruttin A."/>
            <person name="Barretto C."/>
            <person name="Ngom-Bru C."/>
            <person name="Brussow H."/>
            <person name="Zuber S."/>
        </authorList>
    </citation>
    <scope>NUCLEOTIDE SEQUENCE</scope>
</reference>
<dbReference type="EMBL" id="EU863408">
    <property type="protein sequence ID" value="ACL78123.1"/>
    <property type="molecule type" value="Genomic_DNA"/>
</dbReference>
<evidence type="ECO:0000313" key="1">
    <source>
        <dbReference type="EMBL" id="ACL78123.1"/>
    </source>
</evidence>
<name>C4MYZ2_9CAUD</name>
<accession>C4MYZ2</accession>